<reference evidence="3 4" key="1">
    <citation type="journal article" date="2020" name="Nat. Commun.">
        <title>Genome of Tripterygium wilfordii and identification of cytochrome P450 involved in triptolide biosynthesis.</title>
        <authorList>
            <person name="Tu L."/>
            <person name="Su P."/>
            <person name="Zhang Z."/>
            <person name="Gao L."/>
            <person name="Wang J."/>
            <person name="Hu T."/>
            <person name="Zhou J."/>
            <person name="Zhang Y."/>
            <person name="Zhao Y."/>
            <person name="Liu Y."/>
            <person name="Song Y."/>
            <person name="Tong Y."/>
            <person name="Lu Y."/>
            <person name="Yang J."/>
            <person name="Xu C."/>
            <person name="Jia M."/>
            <person name="Peters R.J."/>
            <person name="Huang L."/>
            <person name="Gao W."/>
        </authorList>
    </citation>
    <scope>NUCLEOTIDE SEQUENCE [LARGE SCALE GENOMIC DNA]</scope>
    <source>
        <strain evidence="4">cv. XIE 37</strain>
        <tissue evidence="3">Leaf</tissue>
    </source>
</reference>
<dbReference type="InParanoid" id="A0A7J7DJ33"/>
<proteinExistence type="predicted"/>
<name>A0A7J7DJ33_TRIWF</name>
<organism evidence="3 4">
    <name type="scientific">Tripterygium wilfordii</name>
    <name type="common">Thunder God vine</name>
    <dbReference type="NCBI Taxonomy" id="458696"/>
    <lineage>
        <taxon>Eukaryota</taxon>
        <taxon>Viridiplantae</taxon>
        <taxon>Streptophyta</taxon>
        <taxon>Embryophyta</taxon>
        <taxon>Tracheophyta</taxon>
        <taxon>Spermatophyta</taxon>
        <taxon>Magnoliopsida</taxon>
        <taxon>eudicotyledons</taxon>
        <taxon>Gunneridae</taxon>
        <taxon>Pentapetalae</taxon>
        <taxon>rosids</taxon>
        <taxon>fabids</taxon>
        <taxon>Celastrales</taxon>
        <taxon>Celastraceae</taxon>
        <taxon>Tripterygium</taxon>
    </lineage>
</organism>
<feature type="transmembrane region" description="Helical" evidence="2">
    <location>
        <begin position="145"/>
        <end position="173"/>
    </location>
</feature>
<evidence type="ECO:0000313" key="4">
    <source>
        <dbReference type="Proteomes" id="UP000593562"/>
    </source>
</evidence>
<dbReference type="AlphaFoldDB" id="A0A7J7DJ33"/>
<keyword evidence="4" id="KW-1185">Reference proteome</keyword>
<feature type="transmembrane region" description="Helical" evidence="2">
    <location>
        <begin position="106"/>
        <end position="125"/>
    </location>
</feature>
<feature type="compositionally biased region" description="Basic and acidic residues" evidence="1">
    <location>
        <begin position="39"/>
        <end position="66"/>
    </location>
</feature>
<evidence type="ECO:0000256" key="2">
    <source>
        <dbReference type="SAM" id="Phobius"/>
    </source>
</evidence>
<sequence>MERISKHMIAIGGGVGKLTSALFRTTIFSFRIKAFRNEDSGNHDNAKPEENAEKTVDEDHGSRKETNAGMGSSFLVKIATAVGVAVIATAVCVGSKRPNVGSMFGVQFLAEGSSSSVVAAAPVGFTFKAFGYTIVLPEYAPAWVYFWLLTAAGCGLFISEEALDIWVCAVFWLTMIK</sequence>
<dbReference type="Proteomes" id="UP000593562">
    <property type="component" value="Unassembled WGS sequence"/>
</dbReference>
<evidence type="ECO:0000313" key="3">
    <source>
        <dbReference type="EMBL" id="KAF5746323.1"/>
    </source>
</evidence>
<evidence type="ECO:0000256" key="1">
    <source>
        <dbReference type="SAM" id="MobiDB-lite"/>
    </source>
</evidence>
<comment type="caution">
    <text evidence="3">The sequence shown here is derived from an EMBL/GenBank/DDBJ whole genome shotgun (WGS) entry which is preliminary data.</text>
</comment>
<keyword evidence="2" id="KW-0812">Transmembrane</keyword>
<feature type="transmembrane region" description="Helical" evidence="2">
    <location>
        <begin position="74"/>
        <end position="94"/>
    </location>
</feature>
<accession>A0A7J7DJ33</accession>
<keyword evidence="2" id="KW-0472">Membrane</keyword>
<protein>
    <submittedName>
        <fullName evidence="3">Uncharacterized protein</fullName>
    </submittedName>
</protein>
<dbReference type="EMBL" id="JAAARO010000006">
    <property type="protein sequence ID" value="KAF5746323.1"/>
    <property type="molecule type" value="Genomic_DNA"/>
</dbReference>
<gene>
    <name evidence="3" type="ORF">HS088_TW06G00494</name>
</gene>
<feature type="region of interest" description="Disordered" evidence="1">
    <location>
        <begin position="39"/>
        <end position="67"/>
    </location>
</feature>
<keyword evidence="2" id="KW-1133">Transmembrane helix</keyword>